<dbReference type="Proteomes" id="UP000006833">
    <property type="component" value="Chromosome"/>
</dbReference>
<dbReference type="EMBL" id="CP000830">
    <property type="protein sequence ID" value="ABV92623.1"/>
    <property type="molecule type" value="Genomic_DNA"/>
</dbReference>
<evidence type="ECO:0000313" key="1">
    <source>
        <dbReference type="EMBL" id="ABV92623.1"/>
    </source>
</evidence>
<name>A8LRH3_DINSH</name>
<gene>
    <name evidence="1" type="ordered locus">Dshi_0878</name>
</gene>
<dbReference type="KEGG" id="dsh:Dshi_0878"/>
<evidence type="ECO:0000313" key="2">
    <source>
        <dbReference type="Proteomes" id="UP000006833"/>
    </source>
</evidence>
<proteinExistence type="predicted"/>
<accession>A8LRH3</accession>
<sequence length="155" mass="17331">MENGFAQQMCATDRRRASKPRDVTPCFNPFTPVNGSGVVQRMTKATRKTSAFFHSMGVPTDQAFDFFEFQLGSYTDLVAARYLNEIGELPASLENIEFDGRGNIIDDEFGQIRAALRYLTVGIPNYMVIVVGLEGFGDEDMRSIRRICSPDELGQ</sequence>
<dbReference type="HOGENOM" id="CLU_1692716_0_0_5"/>
<keyword evidence="2" id="KW-1185">Reference proteome</keyword>
<organism evidence="1 2">
    <name type="scientific">Dinoroseobacter shibae (strain DSM 16493 / NCIMB 14021 / DFL 12)</name>
    <dbReference type="NCBI Taxonomy" id="398580"/>
    <lineage>
        <taxon>Bacteria</taxon>
        <taxon>Pseudomonadati</taxon>
        <taxon>Pseudomonadota</taxon>
        <taxon>Alphaproteobacteria</taxon>
        <taxon>Rhodobacterales</taxon>
        <taxon>Roseobacteraceae</taxon>
        <taxon>Dinoroseobacter</taxon>
    </lineage>
</organism>
<reference evidence="2" key="1">
    <citation type="journal article" date="2010" name="ISME J.">
        <title>The complete genome sequence of the algal symbiont Dinoroseobacter shibae: a hitchhiker's guide to life in the sea.</title>
        <authorList>
            <person name="Wagner-Dobler I."/>
            <person name="Ballhausen B."/>
            <person name="Berger M."/>
            <person name="Brinkhoff T."/>
            <person name="Buchholz I."/>
            <person name="Bunk B."/>
            <person name="Cypionka H."/>
            <person name="Daniel R."/>
            <person name="Drepper T."/>
            <person name="Gerdts G."/>
            <person name="Hahnke S."/>
            <person name="Han C."/>
            <person name="Jahn D."/>
            <person name="Kalhoefer D."/>
            <person name="Kiss H."/>
            <person name="Klenk H.P."/>
            <person name="Kyrpides N."/>
            <person name="Liebl W."/>
            <person name="Liesegang H."/>
            <person name="Meincke L."/>
            <person name="Pati A."/>
            <person name="Petersen J."/>
            <person name="Piekarski T."/>
            <person name="Pommerenke C."/>
            <person name="Pradella S."/>
            <person name="Pukall R."/>
            <person name="Rabus R."/>
            <person name="Stackebrandt E."/>
            <person name="Thole S."/>
            <person name="Thompson L."/>
            <person name="Tielen P."/>
            <person name="Tomasch J."/>
            <person name="von Jan M."/>
            <person name="Wanphrut N."/>
            <person name="Wichels A."/>
            <person name="Zech H."/>
            <person name="Simon M."/>
        </authorList>
    </citation>
    <scope>NUCLEOTIDE SEQUENCE [LARGE SCALE GENOMIC DNA]</scope>
    <source>
        <strain evidence="2">DSM 16493 / NCIMB 14021 / DFL 12</strain>
    </source>
</reference>
<dbReference type="AlphaFoldDB" id="A8LRH3"/>
<protein>
    <submittedName>
        <fullName evidence="1">Uncharacterized protein</fullName>
    </submittedName>
</protein>